<gene>
    <name evidence="2" type="ORF">TMSB3V08_LOCUS7494</name>
</gene>
<name>A0A7R9HQ10_9NEOP</name>
<proteinExistence type="predicted"/>
<feature type="coiled-coil region" evidence="1">
    <location>
        <begin position="32"/>
        <end position="66"/>
    </location>
</feature>
<organism evidence="2">
    <name type="scientific">Timema monikensis</name>
    <dbReference type="NCBI Taxonomy" id="170555"/>
    <lineage>
        <taxon>Eukaryota</taxon>
        <taxon>Metazoa</taxon>
        <taxon>Ecdysozoa</taxon>
        <taxon>Arthropoda</taxon>
        <taxon>Hexapoda</taxon>
        <taxon>Insecta</taxon>
        <taxon>Pterygota</taxon>
        <taxon>Neoptera</taxon>
        <taxon>Polyneoptera</taxon>
        <taxon>Phasmatodea</taxon>
        <taxon>Timematodea</taxon>
        <taxon>Timematoidea</taxon>
        <taxon>Timematidae</taxon>
        <taxon>Timema</taxon>
    </lineage>
</organism>
<dbReference type="AlphaFoldDB" id="A0A7R9HQ10"/>
<evidence type="ECO:0000313" key="2">
    <source>
        <dbReference type="EMBL" id="CAD7430744.1"/>
    </source>
</evidence>
<protein>
    <submittedName>
        <fullName evidence="2">Uncharacterized protein</fullName>
    </submittedName>
</protein>
<reference evidence="2" key="1">
    <citation type="submission" date="2020-11" db="EMBL/GenBank/DDBJ databases">
        <authorList>
            <person name="Tran Van P."/>
        </authorList>
    </citation>
    <scope>NUCLEOTIDE SEQUENCE</scope>
</reference>
<evidence type="ECO:0000256" key="1">
    <source>
        <dbReference type="SAM" id="Coils"/>
    </source>
</evidence>
<keyword evidence="1" id="KW-0175">Coiled coil</keyword>
<accession>A0A7R9HQ10</accession>
<dbReference type="EMBL" id="OB794622">
    <property type="protein sequence ID" value="CAD7430744.1"/>
    <property type="molecule type" value="Genomic_DNA"/>
</dbReference>
<sequence length="68" mass="8373">MTKMFPFLLQHSSGKRMRKHETLDSYETSWRNNKLKEAVEDRNKALRSLKNRNEEIEEEYKDKKRPKF</sequence>